<dbReference type="InterPro" id="IPR050229">
    <property type="entry name" value="GlpE_sulfurtransferase"/>
</dbReference>
<evidence type="ECO:0000259" key="1">
    <source>
        <dbReference type="PROSITE" id="PS50206"/>
    </source>
</evidence>
<evidence type="ECO:0000313" key="3">
    <source>
        <dbReference type="Proteomes" id="UP000284605"/>
    </source>
</evidence>
<dbReference type="Pfam" id="PF00581">
    <property type="entry name" value="Rhodanese"/>
    <property type="match status" value="1"/>
</dbReference>
<organism evidence="2 3">
    <name type="scientific">Oleomonas cavernae</name>
    <dbReference type="NCBI Taxonomy" id="2320859"/>
    <lineage>
        <taxon>Bacteria</taxon>
        <taxon>Pseudomonadati</taxon>
        <taxon>Pseudomonadota</taxon>
        <taxon>Alphaproteobacteria</taxon>
        <taxon>Acetobacterales</taxon>
        <taxon>Acetobacteraceae</taxon>
        <taxon>Oleomonas</taxon>
    </lineage>
</organism>
<sequence length="109" mass="11771">MSEIELPVEALAARLEAGETPMILDVREPWEFEICHLDGAVNVPLGTLERGVDPAELADGRTVVVVCHHGARSLRATLWLRSKGVEGAINLTGGIDRWAGVVDPGMARY</sequence>
<reference evidence="2 3" key="1">
    <citation type="submission" date="2018-09" db="EMBL/GenBank/DDBJ databases">
        <authorList>
            <person name="Zhu H."/>
        </authorList>
    </citation>
    <scope>NUCLEOTIDE SEQUENCE [LARGE SCALE GENOMIC DNA]</scope>
    <source>
        <strain evidence="2 3">K1W22B-8</strain>
    </source>
</reference>
<comment type="caution">
    <text evidence="2">The sequence shown here is derived from an EMBL/GenBank/DDBJ whole genome shotgun (WGS) entry which is preliminary data.</text>
</comment>
<feature type="domain" description="Rhodanese" evidence="1">
    <location>
        <begin position="17"/>
        <end position="107"/>
    </location>
</feature>
<dbReference type="PROSITE" id="PS50206">
    <property type="entry name" value="RHODANESE_3"/>
    <property type="match status" value="1"/>
</dbReference>
<gene>
    <name evidence="2" type="ORF">D3874_12105</name>
</gene>
<dbReference type="InterPro" id="IPR001763">
    <property type="entry name" value="Rhodanese-like_dom"/>
</dbReference>
<accession>A0A418WCG3</accession>
<dbReference type="EMBL" id="QYUK01000011">
    <property type="protein sequence ID" value="RJF87674.1"/>
    <property type="molecule type" value="Genomic_DNA"/>
</dbReference>
<evidence type="ECO:0000313" key="2">
    <source>
        <dbReference type="EMBL" id="RJF87674.1"/>
    </source>
</evidence>
<dbReference type="InterPro" id="IPR036873">
    <property type="entry name" value="Rhodanese-like_dom_sf"/>
</dbReference>
<dbReference type="Proteomes" id="UP000284605">
    <property type="component" value="Unassembled WGS sequence"/>
</dbReference>
<dbReference type="AlphaFoldDB" id="A0A418WCG3"/>
<dbReference type="SMART" id="SM00450">
    <property type="entry name" value="RHOD"/>
    <property type="match status" value="1"/>
</dbReference>
<dbReference type="PANTHER" id="PTHR43031:SF17">
    <property type="entry name" value="SULFURTRANSFERASE YTWF-RELATED"/>
    <property type="match status" value="1"/>
</dbReference>
<dbReference type="PANTHER" id="PTHR43031">
    <property type="entry name" value="FAD-DEPENDENT OXIDOREDUCTASE"/>
    <property type="match status" value="1"/>
</dbReference>
<dbReference type="CDD" id="cd00158">
    <property type="entry name" value="RHOD"/>
    <property type="match status" value="1"/>
</dbReference>
<dbReference type="RefSeq" id="WP_119778310.1">
    <property type="nucleotide sequence ID" value="NZ_QYUK01000011.1"/>
</dbReference>
<dbReference type="SUPFAM" id="SSF52821">
    <property type="entry name" value="Rhodanese/Cell cycle control phosphatase"/>
    <property type="match status" value="1"/>
</dbReference>
<dbReference type="Gene3D" id="3.40.250.10">
    <property type="entry name" value="Rhodanese-like domain"/>
    <property type="match status" value="1"/>
</dbReference>
<protein>
    <submittedName>
        <fullName evidence="2">Rhodanese-like domain-containing protein</fullName>
    </submittedName>
</protein>
<proteinExistence type="predicted"/>
<name>A0A418WCG3_9PROT</name>
<keyword evidence="3" id="KW-1185">Reference proteome</keyword>
<dbReference type="OrthoDB" id="9807812at2"/>